<dbReference type="GO" id="GO:0032259">
    <property type="term" value="P:methylation"/>
    <property type="evidence" value="ECO:0007669"/>
    <property type="project" value="UniProtKB-KW"/>
</dbReference>
<dbReference type="PANTHER" id="PTHR43464:SF19">
    <property type="entry name" value="UBIQUINONE BIOSYNTHESIS O-METHYLTRANSFERASE, MITOCHONDRIAL"/>
    <property type="match status" value="1"/>
</dbReference>
<evidence type="ECO:0000313" key="7">
    <source>
        <dbReference type="Proteomes" id="UP001589758"/>
    </source>
</evidence>
<organism evidence="6 7">
    <name type="scientific">Thorsellia kenyensis</name>
    <dbReference type="NCBI Taxonomy" id="1549888"/>
    <lineage>
        <taxon>Bacteria</taxon>
        <taxon>Pseudomonadati</taxon>
        <taxon>Pseudomonadota</taxon>
        <taxon>Gammaproteobacteria</taxon>
        <taxon>Enterobacterales</taxon>
        <taxon>Thorselliaceae</taxon>
        <taxon>Thorsellia</taxon>
    </lineage>
</organism>
<evidence type="ECO:0000256" key="3">
    <source>
        <dbReference type="ARBA" id="ARBA00022688"/>
    </source>
</evidence>
<dbReference type="NCBIfam" id="TIGR01983">
    <property type="entry name" value="UbiG"/>
    <property type="match status" value="1"/>
</dbReference>
<protein>
    <recommendedName>
        <fullName evidence="5">Ubiquinone biosynthesis O-methyltransferase</fullName>
    </recommendedName>
    <alternativeName>
        <fullName evidence="5">2-polyprenyl-6-hydroxyphenol methylase</fullName>
        <ecNumber evidence="5">2.1.1.222</ecNumber>
    </alternativeName>
    <alternativeName>
        <fullName evidence="5">3-demethylubiquinone 3-O-methyltransferase</fullName>
        <ecNumber evidence="5">2.1.1.64</ecNumber>
    </alternativeName>
</protein>
<dbReference type="Gene3D" id="3.40.50.150">
    <property type="entry name" value="Vaccinia Virus protein VP39"/>
    <property type="match status" value="1"/>
</dbReference>
<feature type="binding site" evidence="5">
    <location>
        <position position="127"/>
    </location>
    <ligand>
        <name>S-adenosyl-L-methionine</name>
        <dbReference type="ChEBI" id="CHEBI:59789"/>
    </ligand>
</feature>
<feature type="binding site" evidence="5">
    <location>
        <position position="42"/>
    </location>
    <ligand>
        <name>S-adenosyl-L-methionine</name>
        <dbReference type="ChEBI" id="CHEBI:59789"/>
    </ligand>
</feature>
<dbReference type="InterPro" id="IPR010233">
    <property type="entry name" value="UbiG_MeTrfase"/>
</dbReference>
<dbReference type="HAMAP" id="MF_00472">
    <property type="entry name" value="UbiG"/>
    <property type="match status" value="1"/>
</dbReference>
<comment type="similarity">
    <text evidence="5">Belongs to the methyltransferase superfamily. UbiG/COQ3 family.</text>
</comment>
<dbReference type="EC" id="2.1.1.222" evidence="5"/>
<accession>A0ABV6CAM4</accession>
<comment type="function">
    <text evidence="5">O-methyltransferase that catalyzes the 2 O-methylation steps in the ubiquinone biosynthetic pathway.</text>
</comment>
<evidence type="ECO:0000256" key="1">
    <source>
        <dbReference type="ARBA" id="ARBA00022603"/>
    </source>
</evidence>
<dbReference type="GO" id="GO:0102208">
    <property type="term" value="F:2-polyprenyl-6-hydroxyphenol methylase activity"/>
    <property type="evidence" value="ECO:0007669"/>
    <property type="project" value="UniProtKB-EC"/>
</dbReference>
<keyword evidence="1 5" id="KW-0489">Methyltransferase</keyword>
<keyword evidence="4 5" id="KW-0949">S-adenosyl-L-methionine</keyword>
<dbReference type="SUPFAM" id="SSF53335">
    <property type="entry name" value="S-adenosyl-L-methionine-dependent methyltransferases"/>
    <property type="match status" value="1"/>
</dbReference>
<name>A0ABV6CAM4_9GAMM</name>
<proteinExistence type="inferred from homology"/>
<evidence type="ECO:0000313" key="6">
    <source>
        <dbReference type="EMBL" id="MFC0179311.1"/>
    </source>
</evidence>
<dbReference type="Proteomes" id="UP001589758">
    <property type="component" value="Unassembled WGS sequence"/>
</dbReference>
<reference evidence="6 7" key="1">
    <citation type="submission" date="2024-09" db="EMBL/GenBank/DDBJ databases">
        <authorList>
            <person name="Sun Q."/>
            <person name="Mori K."/>
        </authorList>
    </citation>
    <scope>NUCLEOTIDE SEQUENCE [LARGE SCALE GENOMIC DNA]</scope>
    <source>
        <strain evidence="6 7">CCM 8545</strain>
    </source>
</reference>
<dbReference type="EMBL" id="JBHLXE010000044">
    <property type="protein sequence ID" value="MFC0179311.1"/>
    <property type="molecule type" value="Genomic_DNA"/>
</dbReference>
<feature type="binding site" evidence="5">
    <location>
        <position position="83"/>
    </location>
    <ligand>
        <name>S-adenosyl-L-methionine</name>
        <dbReference type="ChEBI" id="CHEBI:59789"/>
    </ligand>
</feature>
<dbReference type="GO" id="GO:0061542">
    <property type="term" value="F:3-demethylubiquinol 3-O-methyltransferase activity"/>
    <property type="evidence" value="ECO:0007669"/>
    <property type="project" value="UniProtKB-EC"/>
</dbReference>
<keyword evidence="2 5" id="KW-0808">Transferase</keyword>
<dbReference type="InterPro" id="IPR029063">
    <property type="entry name" value="SAM-dependent_MTases_sf"/>
</dbReference>
<evidence type="ECO:0000256" key="5">
    <source>
        <dbReference type="HAMAP-Rule" id="MF_00472"/>
    </source>
</evidence>
<keyword evidence="7" id="KW-1185">Reference proteome</keyword>
<feature type="binding site" evidence="5">
    <location>
        <position position="62"/>
    </location>
    <ligand>
        <name>S-adenosyl-L-methionine</name>
        <dbReference type="ChEBI" id="CHEBI:59789"/>
    </ligand>
</feature>
<comment type="catalytic activity">
    <reaction evidence="5">
        <text>a 3-demethylubiquinol + S-adenosyl-L-methionine = a ubiquinol + S-adenosyl-L-homocysteine + H(+)</text>
        <dbReference type="Rhea" id="RHEA:44380"/>
        <dbReference type="Rhea" id="RHEA-COMP:9566"/>
        <dbReference type="Rhea" id="RHEA-COMP:10914"/>
        <dbReference type="ChEBI" id="CHEBI:15378"/>
        <dbReference type="ChEBI" id="CHEBI:17976"/>
        <dbReference type="ChEBI" id="CHEBI:57856"/>
        <dbReference type="ChEBI" id="CHEBI:59789"/>
        <dbReference type="ChEBI" id="CHEBI:84422"/>
        <dbReference type="EC" id="2.1.1.64"/>
    </reaction>
</comment>
<dbReference type="Pfam" id="PF13489">
    <property type="entry name" value="Methyltransf_23"/>
    <property type="match status" value="1"/>
</dbReference>
<comment type="caution">
    <text evidence="6">The sequence shown here is derived from an EMBL/GenBank/DDBJ whole genome shotgun (WGS) entry which is preliminary data.</text>
</comment>
<evidence type="ECO:0000256" key="2">
    <source>
        <dbReference type="ARBA" id="ARBA00022679"/>
    </source>
</evidence>
<evidence type="ECO:0000256" key="4">
    <source>
        <dbReference type="ARBA" id="ARBA00022691"/>
    </source>
</evidence>
<gene>
    <name evidence="5 6" type="primary">ubiG</name>
    <name evidence="6" type="ORF">ACFFIT_04245</name>
</gene>
<keyword evidence="3 5" id="KW-0831">Ubiquinone biosynthesis</keyword>
<comment type="pathway">
    <text evidence="5">Cofactor biosynthesis; ubiquinone biosynthesis.</text>
</comment>
<dbReference type="EC" id="2.1.1.64" evidence="5"/>
<sequence>MDKQNSNANVDAKEIEKFNSIATKWWDLEGEFKPLHRINPLRLGYIAERSEGLFEKKVLDVGCGGGILSESLAKEGAIVTGIDMGAEPLEVARLHALESGLTIDYIQTTAEDYANNHPGQYDVVTCMEMLEHVPDPSSVVRACATLVKPGGMIFFSTINRNVKSFLGAIVAAEYILRWVPRGTHDIKKCIKPSELIQFIDAADLETVHMIGLNFNPLRNQFYLSDDVDINYMVCARKPH</sequence>
<dbReference type="RefSeq" id="WP_385876410.1">
    <property type="nucleotide sequence ID" value="NZ_JBHLXE010000044.1"/>
</dbReference>
<dbReference type="PANTHER" id="PTHR43464">
    <property type="entry name" value="METHYLTRANSFERASE"/>
    <property type="match status" value="1"/>
</dbReference>
<dbReference type="CDD" id="cd02440">
    <property type="entry name" value="AdoMet_MTases"/>
    <property type="match status" value="1"/>
</dbReference>
<comment type="catalytic activity">
    <reaction evidence="5">
        <text>a 3-(all-trans-polyprenyl)benzene-1,2-diol + S-adenosyl-L-methionine = a 2-methoxy-6-(all-trans-polyprenyl)phenol + S-adenosyl-L-homocysteine + H(+)</text>
        <dbReference type="Rhea" id="RHEA:31411"/>
        <dbReference type="Rhea" id="RHEA-COMP:9550"/>
        <dbReference type="Rhea" id="RHEA-COMP:9551"/>
        <dbReference type="ChEBI" id="CHEBI:15378"/>
        <dbReference type="ChEBI" id="CHEBI:57856"/>
        <dbReference type="ChEBI" id="CHEBI:59789"/>
        <dbReference type="ChEBI" id="CHEBI:62729"/>
        <dbReference type="ChEBI" id="CHEBI:62731"/>
        <dbReference type="EC" id="2.1.1.222"/>
    </reaction>
</comment>